<protein>
    <submittedName>
        <fullName evidence="2">Ferritin Dps family protein</fullName>
    </submittedName>
</protein>
<dbReference type="SUPFAM" id="SSF47240">
    <property type="entry name" value="Ferritin-like"/>
    <property type="match status" value="1"/>
</dbReference>
<dbReference type="OrthoDB" id="5395623at2"/>
<dbReference type="CDD" id="cd00657">
    <property type="entry name" value="Ferritin_like"/>
    <property type="match status" value="1"/>
</dbReference>
<evidence type="ECO:0000259" key="1">
    <source>
        <dbReference type="Pfam" id="PF09537"/>
    </source>
</evidence>
<sequence>MERTDAIDKLNDLIQLDVDAVEAYDHAIKNVEYDDIRKRFGEFQDDHRAHIRNLAEMVQQLGGTPVKLEPSVKGYLLEGLTALRSAIGTKSALEAMKTNEKLTNGKYEEAVALDFEDNVMKLLKINLAQEQQHLAYIEEILAIPRRQL</sequence>
<dbReference type="HOGENOM" id="CLU_128722_0_0_7"/>
<dbReference type="EMBL" id="CP001661">
    <property type="protein sequence ID" value="ACT17924.1"/>
    <property type="molecule type" value="Genomic_DNA"/>
</dbReference>
<dbReference type="AlphaFoldDB" id="C6E758"/>
<dbReference type="KEGG" id="gem:GM21_1871"/>
<feature type="domain" description="DUF2383" evidence="1">
    <location>
        <begin position="5"/>
        <end position="111"/>
    </location>
</feature>
<dbReference type="Gene3D" id="1.20.1260.10">
    <property type="match status" value="1"/>
</dbReference>
<organism evidence="2">
    <name type="scientific">Geobacter sp. (strain M21)</name>
    <dbReference type="NCBI Taxonomy" id="443144"/>
    <lineage>
        <taxon>Bacteria</taxon>
        <taxon>Pseudomonadati</taxon>
        <taxon>Thermodesulfobacteriota</taxon>
        <taxon>Desulfuromonadia</taxon>
        <taxon>Geobacterales</taxon>
        <taxon>Geobacteraceae</taxon>
        <taxon>Geobacter</taxon>
    </lineage>
</organism>
<dbReference type="InterPro" id="IPR009078">
    <property type="entry name" value="Ferritin-like_SF"/>
</dbReference>
<dbReference type="Pfam" id="PF09537">
    <property type="entry name" value="DUF2383"/>
    <property type="match status" value="1"/>
</dbReference>
<gene>
    <name evidence="2" type="ordered locus">GM21_1871</name>
</gene>
<evidence type="ECO:0000313" key="2">
    <source>
        <dbReference type="EMBL" id="ACT17924.1"/>
    </source>
</evidence>
<dbReference type="STRING" id="443144.GM21_1871"/>
<reference evidence="2" key="1">
    <citation type="submission" date="2009-07" db="EMBL/GenBank/DDBJ databases">
        <title>Complete sequence of Geobacter sp. M21.</title>
        <authorList>
            <consortium name="US DOE Joint Genome Institute"/>
            <person name="Lucas S."/>
            <person name="Copeland A."/>
            <person name="Lapidus A."/>
            <person name="Glavina del Rio T."/>
            <person name="Dalin E."/>
            <person name="Tice H."/>
            <person name="Bruce D."/>
            <person name="Goodwin L."/>
            <person name="Pitluck S."/>
            <person name="Saunders E."/>
            <person name="Brettin T."/>
            <person name="Detter J.C."/>
            <person name="Han C."/>
            <person name="Larimer F."/>
            <person name="Land M."/>
            <person name="Hauser L."/>
            <person name="Kyrpides N."/>
            <person name="Ovchinnikova G."/>
            <person name="Lovley D."/>
        </authorList>
    </citation>
    <scope>NUCLEOTIDE SEQUENCE [LARGE SCALE GENOMIC DNA]</scope>
    <source>
        <strain evidence="2">M21</strain>
    </source>
</reference>
<accession>C6E758</accession>
<dbReference type="InterPro" id="IPR012347">
    <property type="entry name" value="Ferritin-like"/>
</dbReference>
<dbReference type="eggNOG" id="COG1633">
    <property type="taxonomic scope" value="Bacteria"/>
</dbReference>
<name>C6E758_GEOSM</name>
<proteinExistence type="predicted"/>
<dbReference type="InterPro" id="IPR019052">
    <property type="entry name" value="DUF2383"/>
</dbReference>